<comment type="caution">
    <text evidence="1">The sequence shown here is derived from an EMBL/GenBank/DDBJ whole genome shotgun (WGS) entry which is preliminary data.</text>
</comment>
<evidence type="ECO:0000313" key="2">
    <source>
        <dbReference type="Proteomes" id="UP000193144"/>
    </source>
</evidence>
<sequence>MLGIYILLRSLHKAKIFPKHLEIPASVGVFNAFTTTVCPHIMRAVCKKLESLKLSSQSIAEWASNARYERWGRHEIQTSASIFPALKNLDAEFDTELDRSLHNGVYDEASRPASMTHLTLFGAGTLDYENVFRPYLEVLGQTRTFRELALIDTGVPNYQALVTTLEGLNLDKFILDIDGDLFWCSFPKLPSRQAMMSAARYVELRPREFRESLEEYWEYRIRETGSTKEVE</sequence>
<reference evidence="1 2" key="1">
    <citation type="submission" date="2016-07" db="EMBL/GenBank/DDBJ databases">
        <title>Pervasive Adenine N6-methylation of Active Genes in Fungi.</title>
        <authorList>
            <consortium name="DOE Joint Genome Institute"/>
            <person name="Mondo S.J."/>
            <person name="Dannebaum R.O."/>
            <person name="Kuo R.C."/>
            <person name="Labutti K."/>
            <person name="Haridas S."/>
            <person name="Kuo A."/>
            <person name="Salamov A."/>
            <person name="Ahrendt S.R."/>
            <person name="Lipzen A."/>
            <person name="Sullivan W."/>
            <person name="Andreopoulos W.B."/>
            <person name="Clum A."/>
            <person name="Lindquist E."/>
            <person name="Daum C."/>
            <person name="Ramamoorthy G.K."/>
            <person name="Gryganskyi A."/>
            <person name="Culley D."/>
            <person name="Magnuson J.K."/>
            <person name="James T.Y."/>
            <person name="O'Malley M.A."/>
            <person name="Stajich J.E."/>
            <person name="Spatafora J.W."/>
            <person name="Visel A."/>
            <person name="Grigoriev I.V."/>
        </authorList>
    </citation>
    <scope>NUCLEOTIDE SEQUENCE [LARGE SCALE GENOMIC DNA]</scope>
    <source>
        <strain evidence="1 2">CBS 115471</strain>
    </source>
</reference>
<protein>
    <submittedName>
        <fullName evidence="1">Uncharacterized protein</fullName>
    </submittedName>
</protein>
<organism evidence="1 2">
    <name type="scientific">Clohesyomyces aquaticus</name>
    <dbReference type="NCBI Taxonomy" id="1231657"/>
    <lineage>
        <taxon>Eukaryota</taxon>
        <taxon>Fungi</taxon>
        <taxon>Dikarya</taxon>
        <taxon>Ascomycota</taxon>
        <taxon>Pezizomycotina</taxon>
        <taxon>Dothideomycetes</taxon>
        <taxon>Pleosporomycetidae</taxon>
        <taxon>Pleosporales</taxon>
        <taxon>Lindgomycetaceae</taxon>
        <taxon>Clohesyomyces</taxon>
    </lineage>
</organism>
<proteinExistence type="predicted"/>
<gene>
    <name evidence="1" type="ORF">BCR34DRAFT_221019</name>
</gene>
<evidence type="ECO:0000313" key="1">
    <source>
        <dbReference type="EMBL" id="ORX94523.1"/>
    </source>
</evidence>
<keyword evidence="2" id="KW-1185">Reference proteome</keyword>
<dbReference type="AlphaFoldDB" id="A0A1Y1Y962"/>
<accession>A0A1Y1Y962</accession>
<name>A0A1Y1Y962_9PLEO</name>
<dbReference type="Proteomes" id="UP000193144">
    <property type="component" value="Unassembled WGS sequence"/>
</dbReference>
<dbReference type="EMBL" id="MCFA01000306">
    <property type="protein sequence ID" value="ORX94523.1"/>
    <property type="molecule type" value="Genomic_DNA"/>
</dbReference>